<evidence type="ECO:0000313" key="3">
    <source>
        <dbReference type="Proteomes" id="UP000054279"/>
    </source>
</evidence>
<organism evidence="2 3">
    <name type="scientific">Sphaerobolus stellatus (strain SS14)</name>
    <dbReference type="NCBI Taxonomy" id="990650"/>
    <lineage>
        <taxon>Eukaryota</taxon>
        <taxon>Fungi</taxon>
        <taxon>Dikarya</taxon>
        <taxon>Basidiomycota</taxon>
        <taxon>Agaricomycotina</taxon>
        <taxon>Agaricomycetes</taxon>
        <taxon>Phallomycetidae</taxon>
        <taxon>Geastrales</taxon>
        <taxon>Sphaerobolaceae</taxon>
        <taxon>Sphaerobolus</taxon>
    </lineage>
</organism>
<evidence type="ECO:0000313" key="2">
    <source>
        <dbReference type="EMBL" id="KIJ32857.1"/>
    </source>
</evidence>
<reference evidence="2 3" key="1">
    <citation type="submission" date="2014-06" db="EMBL/GenBank/DDBJ databases">
        <title>Evolutionary Origins and Diversification of the Mycorrhizal Mutualists.</title>
        <authorList>
            <consortium name="DOE Joint Genome Institute"/>
            <consortium name="Mycorrhizal Genomics Consortium"/>
            <person name="Kohler A."/>
            <person name="Kuo A."/>
            <person name="Nagy L.G."/>
            <person name="Floudas D."/>
            <person name="Copeland A."/>
            <person name="Barry K.W."/>
            <person name="Cichocki N."/>
            <person name="Veneault-Fourrey C."/>
            <person name="LaButti K."/>
            <person name="Lindquist E.A."/>
            <person name="Lipzen A."/>
            <person name="Lundell T."/>
            <person name="Morin E."/>
            <person name="Murat C."/>
            <person name="Riley R."/>
            <person name="Ohm R."/>
            <person name="Sun H."/>
            <person name="Tunlid A."/>
            <person name="Henrissat B."/>
            <person name="Grigoriev I.V."/>
            <person name="Hibbett D.S."/>
            <person name="Martin F."/>
        </authorList>
    </citation>
    <scope>NUCLEOTIDE SEQUENCE [LARGE SCALE GENOMIC DNA]</scope>
    <source>
        <strain evidence="2 3">SS14</strain>
    </source>
</reference>
<protein>
    <submittedName>
        <fullName evidence="2">Uncharacterized protein</fullName>
    </submittedName>
</protein>
<feature type="compositionally biased region" description="Basic and acidic residues" evidence="1">
    <location>
        <begin position="50"/>
        <end position="62"/>
    </location>
</feature>
<feature type="region of interest" description="Disordered" evidence="1">
    <location>
        <begin position="39"/>
        <end position="62"/>
    </location>
</feature>
<sequence length="391" mass="41614">MTSPQLDALFQYLFNDKEAKTQQFIAPQQKEFFSIQVPQLVDSTEEDSPKDDKRPLTPDVAHAKDGFDSNLRLFTTSTDTHTGSPSNVLGLQLYGSTDSSHLSTYNNAIEESIVAVGNDCTSSKLSFDAHLPNVILGSAVGAEAALQAPSMGVSQRIGVPEPVIADDFDPFAFPAATFVVPHAPAVAASSTVSQPSPAPAVAPSKRVTSPKKRPSPYFVELRNSAARHAYPTPPTNIFPNLEHAQYPRMSGSGLYPPFGGLEGNNSGFSDANTFTFGPVPNGEPAGFPPLSPSILCSHCFLPSPYPTFGSFALFPSFAYFPSFASFPSSFSSPRSFGIRCVPATSASYPAPYPFLGLPTPAFPPAPPVSVELALSRDGRFGVQGVREARIC</sequence>
<keyword evidence="3" id="KW-1185">Reference proteome</keyword>
<feature type="compositionally biased region" description="Low complexity" evidence="1">
    <location>
        <begin position="189"/>
        <end position="204"/>
    </location>
</feature>
<evidence type="ECO:0000256" key="1">
    <source>
        <dbReference type="SAM" id="MobiDB-lite"/>
    </source>
</evidence>
<dbReference type="EMBL" id="KN837221">
    <property type="protein sequence ID" value="KIJ32857.1"/>
    <property type="molecule type" value="Genomic_DNA"/>
</dbReference>
<gene>
    <name evidence="2" type="ORF">M422DRAFT_265347</name>
</gene>
<accession>A0A0C9UUB6</accession>
<proteinExistence type="predicted"/>
<dbReference type="Proteomes" id="UP000054279">
    <property type="component" value="Unassembled WGS sequence"/>
</dbReference>
<feature type="region of interest" description="Disordered" evidence="1">
    <location>
        <begin position="189"/>
        <end position="213"/>
    </location>
</feature>
<name>A0A0C9UUB6_SPHS4</name>
<dbReference type="AlphaFoldDB" id="A0A0C9UUB6"/>
<dbReference type="HOGENOM" id="CLU_056988_0_0_1"/>